<gene>
    <name evidence="5" type="ORF">CEURO_LOCUS1109</name>
</gene>
<dbReference type="AlphaFoldDB" id="A0A9P0YI42"/>
<accession>A0A9P0YI42</accession>
<dbReference type="GO" id="GO:0016614">
    <property type="term" value="F:oxidoreductase activity, acting on CH-OH group of donors"/>
    <property type="evidence" value="ECO:0007669"/>
    <property type="project" value="InterPro"/>
</dbReference>
<organism evidence="5 6">
    <name type="scientific">Cuscuta europaea</name>
    <name type="common">European dodder</name>
    <dbReference type="NCBI Taxonomy" id="41803"/>
    <lineage>
        <taxon>Eukaryota</taxon>
        <taxon>Viridiplantae</taxon>
        <taxon>Streptophyta</taxon>
        <taxon>Embryophyta</taxon>
        <taxon>Tracheophyta</taxon>
        <taxon>Spermatophyta</taxon>
        <taxon>Magnoliopsida</taxon>
        <taxon>eudicotyledons</taxon>
        <taxon>Gunneridae</taxon>
        <taxon>Pentapetalae</taxon>
        <taxon>asterids</taxon>
        <taxon>lamiids</taxon>
        <taxon>Solanales</taxon>
        <taxon>Convolvulaceae</taxon>
        <taxon>Cuscuteae</taxon>
        <taxon>Cuscuta</taxon>
        <taxon>Cuscuta subgen. Cuscuta</taxon>
    </lineage>
</organism>
<keyword evidence="2" id="KW-0285">Flavoprotein</keyword>
<evidence type="ECO:0000256" key="1">
    <source>
        <dbReference type="ARBA" id="ARBA00001974"/>
    </source>
</evidence>
<reference evidence="5" key="1">
    <citation type="submission" date="2022-07" db="EMBL/GenBank/DDBJ databases">
        <authorList>
            <person name="Macas J."/>
            <person name="Novak P."/>
            <person name="Neumann P."/>
        </authorList>
    </citation>
    <scope>NUCLEOTIDE SEQUENCE</scope>
</reference>
<evidence type="ECO:0000313" key="5">
    <source>
        <dbReference type="EMBL" id="CAH9057575.1"/>
    </source>
</evidence>
<dbReference type="OrthoDB" id="269227at2759"/>
<evidence type="ECO:0000256" key="3">
    <source>
        <dbReference type="ARBA" id="ARBA00022827"/>
    </source>
</evidence>
<evidence type="ECO:0000259" key="4">
    <source>
        <dbReference type="Pfam" id="PF05199"/>
    </source>
</evidence>
<evidence type="ECO:0000256" key="2">
    <source>
        <dbReference type="ARBA" id="ARBA00022630"/>
    </source>
</evidence>
<proteinExistence type="predicted"/>
<dbReference type="Proteomes" id="UP001152484">
    <property type="component" value="Unassembled WGS sequence"/>
</dbReference>
<feature type="domain" description="Glucose-methanol-choline oxidoreductase C-terminal" evidence="4">
    <location>
        <begin position="50"/>
        <end position="183"/>
    </location>
</feature>
<dbReference type="EMBL" id="CAMAPE010000004">
    <property type="protein sequence ID" value="CAH9057575.1"/>
    <property type="molecule type" value="Genomic_DNA"/>
</dbReference>
<protein>
    <recommendedName>
        <fullName evidence="4">Glucose-methanol-choline oxidoreductase C-terminal domain-containing protein</fullName>
    </recommendedName>
</protein>
<name>A0A9P0YI42_CUSEU</name>
<comment type="cofactor">
    <cofactor evidence="1">
        <name>FAD</name>
        <dbReference type="ChEBI" id="CHEBI:57692"/>
    </cofactor>
</comment>
<keyword evidence="3" id="KW-0274">FAD</keyword>
<dbReference type="InterPro" id="IPR051871">
    <property type="entry name" value="GMC_Oxidoreductase-Related"/>
</dbReference>
<dbReference type="InterPro" id="IPR036188">
    <property type="entry name" value="FAD/NAD-bd_sf"/>
</dbReference>
<evidence type="ECO:0000313" key="6">
    <source>
        <dbReference type="Proteomes" id="UP001152484"/>
    </source>
</evidence>
<dbReference type="PANTHER" id="PTHR45968">
    <property type="entry name" value="OSJNBA0019K04.7 PROTEIN"/>
    <property type="match status" value="1"/>
</dbReference>
<dbReference type="PANTHER" id="PTHR45968:SF2">
    <property type="entry name" value="(R)-MANDELONITRILE LYASE-LIKE"/>
    <property type="match status" value="1"/>
</dbReference>
<sequence length="200" mass="22176">MTELGAYLEAVFNVIPLSSPTPHPFFTETPYAPPVYYRTVATILEKIIGPASTGSLRLASTDVRMNPLVSFNHFNDRGDLLTLRAERCMNGSRMIGEILRTSSMVAFTFTQWFCGTDFMYVGPALPEDQSSDVLMEEFCRQTVSTIWHYHGGCVVGKVVDGDIRPVGIEPLWVVDGSIFTVSPPGLIRKLPFSCLGSMWV</sequence>
<dbReference type="SUPFAM" id="SSF54373">
    <property type="entry name" value="FAD-linked reductases, C-terminal domain"/>
    <property type="match status" value="1"/>
</dbReference>
<dbReference type="Pfam" id="PF05199">
    <property type="entry name" value="GMC_oxred_C"/>
    <property type="match status" value="1"/>
</dbReference>
<comment type="caution">
    <text evidence="5">The sequence shown here is derived from an EMBL/GenBank/DDBJ whole genome shotgun (WGS) entry which is preliminary data.</text>
</comment>
<dbReference type="Gene3D" id="3.50.50.60">
    <property type="entry name" value="FAD/NAD(P)-binding domain"/>
    <property type="match status" value="1"/>
</dbReference>
<dbReference type="Gene3D" id="3.30.410.40">
    <property type="match status" value="1"/>
</dbReference>
<keyword evidence="6" id="KW-1185">Reference proteome</keyword>
<dbReference type="InterPro" id="IPR007867">
    <property type="entry name" value="GMC_OxRtase_C"/>
</dbReference>